<evidence type="ECO:0000256" key="6">
    <source>
        <dbReference type="ARBA" id="ARBA00023002"/>
    </source>
</evidence>
<evidence type="ECO:0000256" key="10">
    <source>
        <dbReference type="ARBA" id="ARBA00047652"/>
    </source>
</evidence>
<organism evidence="17 18">
    <name type="scientific">Galdieria partita</name>
    <dbReference type="NCBI Taxonomy" id="83374"/>
    <lineage>
        <taxon>Eukaryota</taxon>
        <taxon>Rhodophyta</taxon>
        <taxon>Bangiophyceae</taxon>
        <taxon>Galdieriales</taxon>
        <taxon>Galdieriaceae</taxon>
        <taxon>Galdieria</taxon>
    </lineage>
</organism>
<evidence type="ECO:0000256" key="14">
    <source>
        <dbReference type="PIRSR" id="PIRSR006621-1"/>
    </source>
</evidence>
<dbReference type="Gene3D" id="3.20.20.70">
    <property type="entry name" value="Aldolase class I"/>
    <property type="match status" value="1"/>
</dbReference>
<keyword evidence="3 13" id="KW-0288">FMN</keyword>
<dbReference type="PANTHER" id="PTHR11082">
    <property type="entry name" value="TRNA-DIHYDROURIDINE SYNTHASE"/>
    <property type="match status" value="1"/>
</dbReference>
<feature type="active site" description="Proton donor" evidence="14">
    <location>
        <position position="124"/>
    </location>
</feature>
<comment type="similarity">
    <text evidence="13">Belongs to the dus family.</text>
</comment>
<name>A0A9C7Q089_9RHOD</name>
<feature type="binding site" evidence="15">
    <location>
        <begin position="41"/>
        <end position="43"/>
    </location>
    <ligand>
        <name>FMN</name>
        <dbReference type="ChEBI" id="CHEBI:58210"/>
    </ligand>
</feature>
<dbReference type="PROSITE" id="PS01136">
    <property type="entry name" value="UPF0034"/>
    <property type="match status" value="1"/>
</dbReference>
<keyword evidence="7" id="KW-0520">NAD</keyword>
<evidence type="ECO:0000256" key="1">
    <source>
        <dbReference type="ARBA" id="ARBA00001917"/>
    </source>
</evidence>
<reference evidence="17" key="2">
    <citation type="submission" date="2022-01" db="EMBL/GenBank/DDBJ databases">
        <authorList>
            <person name="Hirooka S."/>
            <person name="Miyagishima S.Y."/>
        </authorList>
    </citation>
    <scope>NUCLEOTIDE SEQUENCE</scope>
    <source>
        <strain evidence="17">NBRC 102759</strain>
    </source>
</reference>
<dbReference type="InterPro" id="IPR018517">
    <property type="entry name" value="tRNA_hU_synthase_CS"/>
</dbReference>
<evidence type="ECO:0000313" key="17">
    <source>
        <dbReference type="EMBL" id="GJQ13680.1"/>
    </source>
</evidence>
<keyword evidence="15" id="KW-0547">Nucleotide-binding</keyword>
<feature type="binding site" evidence="15">
    <location>
        <position position="95"/>
    </location>
    <ligand>
        <name>FMN</name>
        <dbReference type="ChEBI" id="CHEBI:58210"/>
    </ligand>
</feature>
<dbReference type="InterPro" id="IPR035587">
    <property type="entry name" value="DUS-like_FMN-bd"/>
</dbReference>
<keyword evidence="2 13" id="KW-0285">Flavoprotein</keyword>
<dbReference type="PANTHER" id="PTHR11082:SF5">
    <property type="entry name" value="TRNA-DIHYDROURIDINE(16_17) SYNTHASE [NAD(P)(+)]-LIKE"/>
    <property type="match status" value="1"/>
</dbReference>
<dbReference type="SUPFAM" id="SSF51395">
    <property type="entry name" value="FMN-linked oxidoreductases"/>
    <property type="match status" value="1"/>
</dbReference>
<evidence type="ECO:0000256" key="12">
    <source>
        <dbReference type="ARBA" id="ARBA00049467"/>
    </source>
</evidence>
<comment type="catalytic activity">
    <reaction evidence="11">
        <text>5,6-dihydrouridine(16) in tRNA + NAD(+) = uridine(16) in tRNA + NADH + H(+)</text>
        <dbReference type="Rhea" id="RHEA:53380"/>
        <dbReference type="Rhea" id="RHEA-COMP:13543"/>
        <dbReference type="Rhea" id="RHEA-COMP:13544"/>
        <dbReference type="ChEBI" id="CHEBI:15378"/>
        <dbReference type="ChEBI" id="CHEBI:57540"/>
        <dbReference type="ChEBI" id="CHEBI:57945"/>
        <dbReference type="ChEBI" id="CHEBI:65315"/>
        <dbReference type="ChEBI" id="CHEBI:74443"/>
        <dbReference type="EC" id="1.3.1.88"/>
    </reaction>
    <physiologicalReaction direction="right-to-left" evidence="11">
        <dbReference type="Rhea" id="RHEA:53382"/>
    </physiologicalReaction>
</comment>
<evidence type="ECO:0000256" key="13">
    <source>
        <dbReference type="PIRNR" id="PIRNR006621"/>
    </source>
</evidence>
<feature type="domain" description="DUS-like FMN-binding" evidence="16">
    <location>
        <begin position="39"/>
        <end position="322"/>
    </location>
</feature>
<comment type="catalytic activity">
    <reaction evidence="10">
        <text>5,6-dihydrouridine(16) in tRNA + NADP(+) = uridine(16) in tRNA + NADPH + H(+)</text>
        <dbReference type="Rhea" id="RHEA:53376"/>
        <dbReference type="Rhea" id="RHEA-COMP:13543"/>
        <dbReference type="Rhea" id="RHEA-COMP:13544"/>
        <dbReference type="ChEBI" id="CHEBI:15378"/>
        <dbReference type="ChEBI" id="CHEBI:57783"/>
        <dbReference type="ChEBI" id="CHEBI:58349"/>
        <dbReference type="ChEBI" id="CHEBI:65315"/>
        <dbReference type="ChEBI" id="CHEBI:74443"/>
        <dbReference type="EC" id="1.3.1.88"/>
    </reaction>
    <physiologicalReaction direction="right-to-left" evidence="10">
        <dbReference type="Rhea" id="RHEA:53378"/>
    </physiologicalReaction>
</comment>
<evidence type="ECO:0000256" key="9">
    <source>
        <dbReference type="ARBA" id="ARBA00047287"/>
    </source>
</evidence>
<dbReference type="Pfam" id="PF01207">
    <property type="entry name" value="Dus"/>
    <property type="match status" value="1"/>
</dbReference>
<dbReference type="InterPro" id="IPR013785">
    <property type="entry name" value="Aldolase_TIM"/>
</dbReference>
<evidence type="ECO:0000256" key="5">
    <source>
        <dbReference type="ARBA" id="ARBA00022857"/>
    </source>
</evidence>
<feature type="binding site" evidence="15">
    <location>
        <position position="191"/>
    </location>
    <ligand>
        <name>FMN</name>
        <dbReference type="ChEBI" id="CHEBI:58210"/>
    </ligand>
</feature>
<sequence>MSYSACSYPSAFLVDITVLMGSQRAHEHYKQLGSPKWICAPMVDQSELPFRLLCRRYGVQLCYTPMLHSRIFLEEEKYRKTHFTTCETDRPLVVQFCANDPDIFVRAAQLVQHQCDAVDLNLGCPQHIAKKGYYGAFLQDNWELIERLVSTAANKLLVPVWCKIRIFDDVKRTIEYARMIERAGCHVLAVHGRTREQKGKEPGPANWDTIRAVREALSIPVLANGNVSSLQDAKHCLEYTGCLGVLSATRLLDNPKLFTNDPTPDKITLAQEYLELTKQYPVELTMIRGHLFRLWRQLMSTSQMQKLATASRVQEMEQLMQELKSQQAPKYNENETVRNELKTSYVHYCPE</sequence>
<dbReference type="Proteomes" id="UP001061958">
    <property type="component" value="Unassembled WGS sequence"/>
</dbReference>
<dbReference type="CDD" id="cd02801">
    <property type="entry name" value="DUS_like_FMN"/>
    <property type="match status" value="1"/>
</dbReference>
<feature type="binding site" evidence="15">
    <location>
        <position position="163"/>
    </location>
    <ligand>
        <name>FMN</name>
        <dbReference type="ChEBI" id="CHEBI:58210"/>
    </ligand>
</feature>
<comment type="caution">
    <text evidence="17">The sequence shown here is derived from an EMBL/GenBank/DDBJ whole genome shotgun (WGS) entry which is preliminary data.</text>
</comment>
<keyword evidence="5" id="KW-0521">NADP</keyword>
<evidence type="ECO:0000256" key="2">
    <source>
        <dbReference type="ARBA" id="ARBA00022630"/>
    </source>
</evidence>
<protein>
    <recommendedName>
        <fullName evidence="13">tRNA-dihydrouridine synthase</fullName>
        <ecNumber evidence="13">1.3.1.-</ecNumber>
    </recommendedName>
</protein>
<comment type="cofactor">
    <cofactor evidence="1 13 15">
        <name>FMN</name>
        <dbReference type="ChEBI" id="CHEBI:58210"/>
    </cofactor>
</comment>
<evidence type="ECO:0000256" key="8">
    <source>
        <dbReference type="ARBA" id="ARBA00038313"/>
    </source>
</evidence>
<evidence type="ECO:0000256" key="3">
    <source>
        <dbReference type="ARBA" id="ARBA00022643"/>
    </source>
</evidence>
<dbReference type="GO" id="GO:0050660">
    <property type="term" value="F:flavin adenine dinucleotide binding"/>
    <property type="evidence" value="ECO:0007669"/>
    <property type="project" value="InterPro"/>
</dbReference>
<evidence type="ECO:0000256" key="11">
    <source>
        <dbReference type="ARBA" id="ARBA00048934"/>
    </source>
</evidence>
<accession>A0A9C7Q089</accession>
<dbReference type="EC" id="1.3.1.-" evidence="13"/>
<reference evidence="17" key="1">
    <citation type="journal article" date="2022" name="Proc. Natl. Acad. Sci. U.S.A.">
        <title>Life cycle and functional genomics of the unicellular red alga Galdieria for elucidating algal and plant evolution and industrial use.</title>
        <authorList>
            <person name="Hirooka S."/>
            <person name="Itabashi T."/>
            <person name="Ichinose T.M."/>
            <person name="Onuma R."/>
            <person name="Fujiwara T."/>
            <person name="Yamashita S."/>
            <person name="Jong L.W."/>
            <person name="Tomita R."/>
            <person name="Iwane A.H."/>
            <person name="Miyagishima S.Y."/>
        </authorList>
    </citation>
    <scope>NUCLEOTIDE SEQUENCE</scope>
    <source>
        <strain evidence="17">NBRC 102759</strain>
    </source>
</reference>
<evidence type="ECO:0000259" key="16">
    <source>
        <dbReference type="Pfam" id="PF01207"/>
    </source>
</evidence>
<dbReference type="PIRSF" id="PIRSF006621">
    <property type="entry name" value="Dus"/>
    <property type="match status" value="1"/>
</dbReference>
<evidence type="ECO:0000256" key="7">
    <source>
        <dbReference type="ARBA" id="ARBA00023027"/>
    </source>
</evidence>
<dbReference type="EMBL" id="BQMJ01000046">
    <property type="protein sequence ID" value="GJQ13680.1"/>
    <property type="molecule type" value="Genomic_DNA"/>
</dbReference>
<dbReference type="OrthoDB" id="272303at2759"/>
<keyword evidence="4 13" id="KW-0819">tRNA processing</keyword>
<evidence type="ECO:0000256" key="15">
    <source>
        <dbReference type="PIRSR" id="PIRSR006621-2"/>
    </source>
</evidence>
<comment type="function">
    <text evidence="13">Catalyzes the synthesis of dihydrouridine, a modified base found in the D-loop of most tRNAs.</text>
</comment>
<evidence type="ECO:0000256" key="4">
    <source>
        <dbReference type="ARBA" id="ARBA00022694"/>
    </source>
</evidence>
<comment type="catalytic activity">
    <reaction evidence="9">
        <text>5,6-dihydrouridine(17) in tRNA + NAD(+) = uridine(17) in tRNA + NADH + H(+)</text>
        <dbReference type="Rhea" id="RHEA:53372"/>
        <dbReference type="Rhea" id="RHEA-COMP:13541"/>
        <dbReference type="Rhea" id="RHEA-COMP:13542"/>
        <dbReference type="ChEBI" id="CHEBI:15378"/>
        <dbReference type="ChEBI" id="CHEBI:57540"/>
        <dbReference type="ChEBI" id="CHEBI:57945"/>
        <dbReference type="ChEBI" id="CHEBI:65315"/>
        <dbReference type="ChEBI" id="CHEBI:74443"/>
        <dbReference type="EC" id="1.3.1.88"/>
    </reaction>
    <physiologicalReaction direction="right-to-left" evidence="9">
        <dbReference type="Rhea" id="RHEA:53374"/>
    </physiologicalReaction>
</comment>
<comment type="catalytic activity">
    <reaction evidence="12">
        <text>5,6-dihydrouridine(17) in tRNA + NADP(+) = uridine(17) in tRNA + NADPH + H(+)</text>
        <dbReference type="Rhea" id="RHEA:53368"/>
        <dbReference type="Rhea" id="RHEA-COMP:13541"/>
        <dbReference type="Rhea" id="RHEA-COMP:13542"/>
        <dbReference type="ChEBI" id="CHEBI:15378"/>
        <dbReference type="ChEBI" id="CHEBI:57783"/>
        <dbReference type="ChEBI" id="CHEBI:58349"/>
        <dbReference type="ChEBI" id="CHEBI:65315"/>
        <dbReference type="ChEBI" id="CHEBI:74443"/>
        <dbReference type="EC" id="1.3.1.88"/>
    </reaction>
    <physiologicalReaction direction="right-to-left" evidence="12">
        <dbReference type="Rhea" id="RHEA:53370"/>
    </physiologicalReaction>
</comment>
<keyword evidence="6 13" id="KW-0560">Oxidoreductase</keyword>
<evidence type="ECO:0000313" key="18">
    <source>
        <dbReference type="Proteomes" id="UP001061958"/>
    </source>
</evidence>
<proteinExistence type="inferred from homology"/>
<keyword evidence="18" id="KW-1185">Reference proteome</keyword>
<dbReference type="AlphaFoldDB" id="A0A9C7Q089"/>
<gene>
    <name evidence="17" type="ORF">GpartN1_g5471.t1</name>
</gene>
<dbReference type="InterPro" id="IPR001269">
    <property type="entry name" value="DUS_fam"/>
</dbReference>
<dbReference type="GO" id="GO:0017150">
    <property type="term" value="F:tRNA dihydrouridine synthase activity"/>
    <property type="evidence" value="ECO:0007669"/>
    <property type="project" value="InterPro"/>
</dbReference>
<comment type="similarity">
    <text evidence="8">Belongs to the Dus family. Dus1 subfamily.</text>
</comment>